<feature type="non-terminal residue" evidence="1">
    <location>
        <position position="1"/>
    </location>
</feature>
<reference evidence="1 2" key="1">
    <citation type="journal article" date="2016" name="Nat. Commun.">
        <title>Ectomycorrhizal ecology is imprinted in the genome of the dominant symbiotic fungus Cenococcum geophilum.</title>
        <authorList>
            <consortium name="DOE Joint Genome Institute"/>
            <person name="Peter M."/>
            <person name="Kohler A."/>
            <person name="Ohm R.A."/>
            <person name="Kuo A."/>
            <person name="Krutzmann J."/>
            <person name="Morin E."/>
            <person name="Arend M."/>
            <person name="Barry K.W."/>
            <person name="Binder M."/>
            <person name="Choi C."/>
            <person name="Clum A."/>
            <person name="Copeland A."/>
            <person name="Grisel N."/>
            <person name="Haridas S."/>
            <person name="Kipfer T."/>
            <person name="LaButti K."/>
            <person name="Lindquist E."/>
            <person name="Lipzen A."/>
            <person name="Maire R."/>
            <person name="Meier B."/>
            <person name="Mihaltcheva S."/>
            <person name="Molinier V."/>
            <person name="Murat C."/>
            <person name="Poggeler S."/>
            <person name="Quandt C.A."/>
            <person name="Sperisen C."/>
            <person name="Tritt A."/>
            <person name="Tisserant E."/>
            <person name="Crous P.W."/>
            <person name="Henrissat B."/>
            <person name="Nehls U."/>
            <person name="Egli S."/>
            <person name="Spatafora J.W."/>
            <person name="Grigoriev I.V."/>
            <person name="Martin F.M."/>
        </authorList>
    </citation>
    <scope>NUCLEOTIDE SEQUENCE [LARGE SCALE GENOMIC DNA]</scope>
    <source>
        <strain evidence="1 2">CBS 207.34</strain>
    </source>
</reference>
<sequence length="92" mass="9481">DIVTATSSSGVLSGKLSATPSYMRLANGEVYQEVYTVTVNGVISNGDCGSWVIDSKTGGLYGHIVAGNPGTGMAYIVPATQVIEDLQARLGE</sequence>
<dbReference type="EMBL" id="KV748794">
    <property type="protein sequence ID" value="OCL13031.1"/>
    <property type="molecule type" value="Genomic_DNA"/>
</dbReference>
<proteinExistence type="predicted"/>
<dbReference type="InterPro" id="IPR009003">
    <property type="entry name" value="Peptidase_S1_PA"/>
</dbReference>
<accession>A0A8E2FAF8</accession>
<keyword evidence="2" id="KW-1185">Reference proteome</keyword>
<dbReference type="Proteomes" id="UP000250140">
    <property type="component" value="Unassembled WGS sequence"/>
</dbReference>
<evidence type="ECO:0000313" key="2">
    <source>
        <dbReference type="Proteomes" id="UP000250140"/>
    </source>
</evidence>
<feature type="non-terminal residue" evidence="1">
    <location>
        <position position="92"/>
    </location>
</feature>
<dbReference type="AlphaFoldDB" id="A0A8E2FAF8"/>
<dbReference type="SUPFAM" id="SSF50494">
    <property type="entry name" value="Trypsin-like serine proteases"/>
    <property type="match status" value="1"/>
</dbReference>
<evidence type="ECO:0000313" key="1">
    <source>
        <dbReference type="EMBL" id="OCL13031.1"/>
    </source>
</evidence>
<gene>
    <name evidence="1" type="ORF">AOQ84DRAFT_270963</name>
</gene>
<dbReference type="OrthoDB" id="409136at2759"/>
<name>A0A8E2FAF8_9PEZI</name>
<organism evidence="1 2">
    <name type="scientific">Glonium stellatum</name>
    <dbReference type="NCBI Taxonomy" id="574774"/>
    <lineage>
        <taxon>Eukaryota</taxon>
        <taxon>Fungi</taxon>
        <taxon>Dikarya</taxon>
        <taxon>Ascomycota</taxon>
        <taxon>Pezizomycotina</taxon>
        <taxon>Dothideomycetes</taxon>
        <taxon>Pleosporomycetidae</taxon>
        <taxon>Gloniales</taxon>
        <taxon>Gloniaceae</taxon>
        <taxon>Glonium</taxon>
    </lineage>
</organism>
<protein>
    <recommendedName>
        <fullName evidence="3">Serine protease</fullName>
    </recommendedName>
</protein>
<evidence type="ECO:0008006" key="3">
    <source>
        <dbReference type="Google" id="ProtNLM"/>
    </source>
</evidence>